<feature type="domain" description="Methyltransferase regulatory" evidence="1">
    <location>
        <begin position="215"/>
        <end position="296"/>
    </location>
</feature>
<evidence type="ECO:0000259" key="2">
    <source>
        <dbReference type="Pfam" id="PF13649"/>
    </source>
</evidence>
<dbReference type="Pfam" id="PF10119">
    <property type="entry name" value="MethyTransf_Reg"/>
    <property type="match status" value="1"/>
</dbReference>
<keyword evidence="4" id="KW-1185">Reference proteome</keyword>
<dbReference type="Gene3D" id="3.40.50.150">
    <property type="entry name" value="Vaccinia Virus protein VP39"/>
    <property type="match status" value="1"/>
</dbReference>
<name>A0A7Z0BW60_9SPHN</name>
<dbReference type="CDD" id="cd02440">
    <property type="entry name" value="AdoMet_MTases"/>
    <property type="match status" value="1"/>
</dbReference>
<dbReference type="GO" id="GO:0032259">
    <property type="term" value="P:methylation"/>
    <property type="evidence" value="ECO:0007669"/>
    <property type="project" value="UniProtKB-KW"/>
</dbReference>
<accession>A0A7Z0BW60</accession>
<evidence type="ECO:0000259" key="1">
    <source>
        <dbReference type="Pfam" id="PF10119"/>
    </source>
</evidence>
<dbReference type="Proteomes" id="UP000522081">
    <property type="component" value="Unassembled WGS sequence"/>
</dbReference>
<evidence type="ECO:0000313" key="4">
    <source>
        <dbReference type="Proteomes" id="UP000522081"/>
    </source>
</evidence>
<comment type="caution">
    <text evidence="3">The sequence shown here is derived from an EMBL/GenBank/DDBJ whole genome shotgun (WGS) entry which is preliminary data.</text>
</comment>
<feature type="domain" description="Methyltransferase" evidence="2">
    <location>
        <begin position="43"/>
        <end position="141"/>
    </location>
</feature>
<dbReference type="RefSeq" id="WP_179407913.1">
    <property type="nucleotide sequence ID" value="NZ_BMGF01000004.1"/>
</dbReference>
<gene>
    <name evidence="3" type="ORF">FHS75_002397</name>
</gene>
<dbReference type="InterPro" id="IPR018773">
    <property type="entry name" value="MeTrfase_reg_dom_prd"/>
</dbReference>
<dbReference type="SUPFAM" id="SSF53335">
    <property type="entry name" value="S-adenosyl-L-methionine-dependent methyltransferases"/>
    <property type="match status" value="1"/>
</dbReference>
<dbReference type="InterPro" id="IPR050723">
    <property type="entry name" value="CFA/CMAS"/>
</dbReference>
<dbReference type="EMBL" id="JACBZF010000004">
    <property type="protein sequence ID" value="NYH96065.1"/>
    <property type="molecule type" value="Genomic_DNA"/>
</dbReference>
<protein>
    <submittedName>
        <fullName evidence="3">SAM-dependent methyltransferase</fullName>
    </submittedName>
</protein>
<keyword evidence="3" id="KW-0808">Transferase</keyword>
<dbReference type="InterPro" id="IPR041698">
    <property type="entry name" value="Methyltransf_25"/>
</dbReference>
<dbReference type="PANTHER" id="PTHR43667">
    <property type="entry name" value="CYCLOPROPANE-FATTY-ACYL-PHOSPHOLIPID SYNTHASE"/>
    <property type="match status" value="1"/>
</dbReference>
<dbReference type="AlphaFoldDB" id="A0A7Z0BW60"/>
<dbReference type="InterPro" id="IPR029063">
    <property type="entry name" value="SAM-dependent_MTases_sf"/>
</dbReference>
<keyword evidence="3" id="KW-0489">Methyltransferase</keyword>
<dbReference type="GO" id="GO:0008168">
    <property type="term" value="F:methyltransferase activity"/>
    <property type="evidence" value="ECO:0007669"/>
    <property type="project" value="UniProtKB-KW"/>
</dbReference>
<proteinExistence type="predicted"/>
<reference evidence="3 4" key="1">
    <citation type="submission" date="2020-07" db="EMBL/GenBank/DDBJ databases">
        <title>Genomic Encyclopedia of Type Strains, Phase IV (KMG-IV): sequencing the most valuable type-strain genomes for metagenomic binning, comparative biology and taxonomic classification.</title>
        <authorList>
            <person name="Goeker M."/>
        </authorList>
    </citation>
    <scope>NUCLEOTIDE SEQUENCE [LARGE SCALE GENOMIC DNA]</scope>
    <source>
        <strain evidence="3 4">DSM 29043</strain>
    </source>
</reference>
<evidence type="ECO:0000313" key="3">
    <source>
        <dbReference type="EMBL" id="NYH96065.1"/>
    </source>
</evidence>
<dbReference type="PANTHER" id="PTHR43667:SF2">
    <property type="entry name" value="FATTY ACID C-METHYL TRANSFERASE"/>
    <property type="match status" value="1"/>
</dbReference>
<sequence length="472" mass="53115">MKTTYDIVEYPSMLLETAHPDVHWALGRLAGLDMPDPSTARLLEVGGGDCVNLLSLAAAWPKCDAHGFDLSEAAIGRGQDLVKAGRFDNVTLAVDDVMEAHKRYPARSFDYVVVHGLYAWVPPQVREGILELLDHVLSDNGVAFVSYNAIPGGHFRKMLRDTIKFELEGVDDPDEVKQITMRVLHEYRDRTEDHPMIACLKEHVDSMLDRPWGALFHDELGEVYYPQKLVDVVRAGARHNLRYLTDSGRHLKLQGFFEIGEDAPFNSAKADELILRRQMRGDFRDIRFFRQSLFVRPERRIDRTIDFERLSDMWLATPMSRGEDGRFHVGKDNFEIPDGDLSDALEQAGSVYPLRVKVSDIARGPDQLRPLLAMFAHRFLTLHPGPEPWVRKPGEHPKLSPMVRAKFGAGDEEVFNLAQDKIRIAQPPLRAFLAAADGSRTIPEIAAMELGVPAEETEQALTVAAQRALLIA</sequence>
<dbReference type="Pfam" id="PF13649">
    <property type="entry name" value="Methyltransf_25"/>
    <property type="match status" value="1"/>
</dbReference>
<organism evidence="3 4">
    <name type="scientific">Novosphingobium marinum</name>
    <dbReference type="NCBI Taxonomy" id="1514948"/>
    <lineage>
        <taxon>Bacteria</taxon>
        <taxon>Pseudomonadati</taxon>
        <taxon>Pseudomonadota</taxon>
        <taxon>Alphaproteobacteria</taxon>
        <taxon>Sphingomonadales</taxon>
        <taxon>Sphingomonadaceae</taxon>
        <taxon>Novosphingobium</taxon>
    </lineage>
</organism>